<feature type="non-terminal residue" evidence="2">
    <location>
        <position position="1"/>
    </location>
</feature>
<sequence length="238" mass="26498">VQRDVYTHGHQPVVVDQHARRTVETSAAFLLPHLNDSMRILDVGCGPGSITAGLARWVPDGEVVGIEVVPSVLETARRHCAEAGAGNVTFREASVYDLPFDSGSFDVVYAHQVLQHLTDPVAALCEMRRVVRHGGLVAVRDSDYYTMSRTPESPLMDRWRDLYRRVARHNGAEPDAGRHLYRWLKTTGLTEITMSASCQVMADKESRHNWGESWAERCLTTDFASQAVAYGYATEAEL</sequence>
<dbReference type="CDD" id="cd02440">
    <property type="entry name" value="AdoMet_MTases"/>
    <property type="match status" value="1"/>
</dbReference>
<evidence type="ECO:0000259" key="1">
    <source>
        <dbReference type="Pfam" id="PF13847"/>
    </source>
</evidence>
<evidence type="ECO:0000313" key="2">
    <source>
        <dbReference type="EMBL" id="SVB27145.1"/>
    </source>
</evidence>
<dbReference type="InterPro" id="IPR025714">
    <property type="entry name" value="Methyltranfer_dom"/>
</dbReference>
<feature type="non-terminal residue" evidence="2">
    <location>
        <position position="238"/>
    </location>
</feature>
<name>A0A382CM38_9ZZZZ</name>
<dbReference type="GO" id="GO:0010420">
    <property type="term" value="F:polyprenyldihydroxybenzoate methyltransferase activity"/>
    <property type="evidence" value="ECO:0007669"/>
    <property type="project" value="TreeGrafter"/>
</dbReference>
<dbReference type="PANTHER" id="PTHR43464">
    <property type="entry name" value="METHYLTRANSFERASE"/>
    <property type="match status" value="1"/>
</dbReference>
<accession>A0A382CM38</accession>
<dbReference type="Pfam" id="PF13847">
    <property type="entry name" value="Methyltransf_31"/>
    <property type="match status" value="1"/>
</dbReference>
<dbReference type="AlphaFoldDB" id="A0A382CM38"/>
<dbReference type="Gene3D" id="3.40.50.150">
    <property type="entry name" value="Vaccinia Virus protein VP39"/>
    <property type="match status" value="1"/>
</dbReference>
<feature type="domain" description="Methyltransferase" evidence="1">
    <location>
        <begin position="35"/>
        <end position="185"/>
    </location>
</feature>
<dbReference type="EMBL" id="UINC01035165">
    <property type="protein sequence ID" value="SVB27145.1"/>
    <property type="molecule type" value="Genomic_DNA"/>
</dbReference>
<gene>
    <name evidence="2" type="ORF">METZ01_LOCUS179999</name>
</gene>
<dbReference type="SUPFAM" id="SSF53335">
    <property type="entry name" value="S-adenosyl-L-methionine-dependent methyltransferases"/>
    <property type="match status" value="1"/>
</dbReference>
<protein>
    <recommendedName>
        <fullName evidence="1">Methyltransferase domain-containing protein</fullName>
    </recommendedName>
</protein>
<dbReference type="PANTHER" id="PTHR43464:SF71">
    <property type="entry name" value="METHYLTRANSFERASE, PUTATIVE-RELATED"/>
    <property type="match status" value="1"/>
</dbReference>
<dbReference type="InterPro" id="IPR029063">
    <property type="entry name" value="SAM-dependent_MTases_sf"/>
</dbReference>
<organism evidence="2">
    <name type="scientific">marine metagenome</name>
    <dbReference type="NCBI Taxonomy" id="408172"/>
    <lineage>
        <taxon>unclassified sequences</taxon>
        <taxon>metagenomes</taxon>
        <taxon>ecological metagenomes</taxon>
    </lineage>
</organism>
<reference evidence="2" key="1">
    <citation type="submission" date="2018-05" db="EMBL/GenBank/DDBJ databases">
        <authorList>
            <person name="Lanie J.A."/>
            <person name="Ng W.-L."/>
            <person name="Kazmierczak K.M."/>
            <person name="Andrzejewski T.M."/>
            <person name="Davidsen T.M."/>
            <person name="Wayne K.J."/>
            <person name="Tettelin H."/>
            <person name="Glass J.I."/>
            <person name="Rusch D."/>
            <person name="Podicherti R."/>
            <person name="Tsui H.-C.T."/>
            <person name="Winkler M.E."/>
        </authorList>
    </citation>
    <scope>NUCLEOTIDE SEQUENCE</scope>
</reference>
<proteinExistence type="predicted"/>